<keyword evidence="2" id="KW-1185">Reference proteome</keyword>
<dbReference type="EMBL" id="JBFXLT010000079">
    <property type="protein sequence ID" value="KAL2809982.1"/>
    <property type="molecule type" value="Genomic_DNA"/>
</dbReference>
<name>A0ABR4H564_9EURO</name>
<accession>A0ABR4H564</accession>
<comment type="caution">
    <text evidence="1">The sequence shown here is derived from an EMBL/GenBank/DDBJ whole genome shotgun (WGS) entry which is preliminary data.</text>
</comment>
<evidence type="ECO:0000313" key="2">
    <source>
        <dbReference type="Proteomes" id="UP001610334"/>
    </source>
</evidence>
<protein>
    <submittedName>
        <fullName evidence="1">Uncharacterized protein</fullName>
    </submittedName>
</protein>
<evidence type="ECO:0000313" key="1">
    <source>
        <dbReference type="EMBL" id="KAL2809982.1"/>
    </source>
</evidence>
<dbReference type="Proteomes" id="UP001610334">
    <property type="component" value="Unassembled WGS sequence"/>
</dbReference>
<proteinExistence type="predicted"/>
<gene>
    <name evidence="1" type="ORF">BJX63DRAFT_423455</name>
</gene>
<organism evidence="1 2">
    <name type="scientific">Aspergillus granulosus</name>
    <dbReference type="NCBI Taxonomy" id="176169"/>
    <lineage>
        <taxon>Eukaryota</taxon>
        <taxon>Fungi</taxon>
        <taxon>Dikarya</taxon>
        <taxon>Ascomycota</taxon>
        <taxon>Pezizomycotina</taxon>
        <taxon>Eurotiomycetes</taxon>
        <taxon>Eurotiomycetidae</taxon>
        <taxon>Eurotiales</taxon>
        <taxon>Aspergillaceae</taxon>
        <taxon>Aspergillus</taxon>
        <taxon>Aspergillus subgen. Nidulantes</taxon>
    </lineage>
</organism>
<reference evidence="1 2" key="1">
    <citation type="submission" date="2024-07" db="EMBL/GenBank/DDBJ databases">
        <title>Section-level genome sequencing and comparative genomics of Aspergillus sections Usti and Cavernicolus.</title>
        <authorList>
            <consortium name="Lawrence Berkeley National Laboratory"/>
            <person name="Nybo J.L."/>
            <person name="Vesth T.C."/>
            <person name="Theobald S."/>
            <person name="Frisvad J.C."/>
            <person name="Larsen T.O."/>
            <person name="Kjaerboelling I."/>
            <person name="Rothschild-Mancinelli K."/>
            <person name="Lyhne E.K."/>
            <person name="Kogle M.E."/>
            <person name="Barry K."/>
            <person name="Clum A."/>
            <person name="Na H."/>
            <person name="Ledsgaard L."/>
            <person name="Lin J."/>
            <person name="Lipzen A."/>
            <person name="Kuo A."/>
            <person name="Riley R."/>
            <person name="Mondo S."/>
            <person name="Labutti K."/>
            <person name="Haridas S."/>
            <person name="Pangalinan J."/>
            <person name="Salamov A.A."/>
            <person name="Simmons B.A."/>
            <person name="Magnuson J.K."/>
            <person name="Chen J."/>
            <person name="Drula E."/>
            <person name="Henrissat B."/>
            <person name="Wiebenga A."/>
            <person name="Lubbers R.J."/>
            <person name="Gomes A.C."/>
            <person name="Makela M.R."/>
            <person name="Stajich J."/>
            <person name="Grigoriev I.V."/>
            <person name="Mortensen U.H."/>
            <person name="De Vries R.P."/>
            <person name="Baker S.E."/>
            <person name="Andersen M.R."/>
        </authorList>
    </citation>
    <scope>NUCLEOTIDE SEQUENCE [LARGE SCALE GENOMIC DNA]</scope>
    <source>
        <strain evidence="1 2">CBS 588.65</strain>
    </source>
</reference>
<sequence>MVENWSHFCSLYPGPVPIARDTTPLSLDEATRALYNRAISDPSSLTDQGRRRITYRPPPEEENALYRDLKEQAMRAATTDDIRAATEVATDVQKLWTVAQVAARKALNWDDIRNIMVAMKVPCSSSSSSSVGDSGSSSPSEAGGLFGLVVFYPENKEDEKEGQGRLALYKSEIRTAIYHSLHYSPLLIKDKTRNRFALHWLAVPTTSGSNDNNNNFQDPSALRSRFRTMLSNNEIPRGLRRDAFLCPESNPEHEAGIGAGAQPPLPPLKVGIKHIAPTLFARFVQRNLQGEARRKPYRYTSELSRLHEAT</sequence>